<proteinExistence type="predicted"/>
<protein>
    <submittedName>
        <fullName evidence="1">Uncharacterized protein</fullName>
    </submittedName>
</protein>
<evidence type="ECO:0000313" key="1">
    <source>
        <dbReference type="EMBL" id="ART76155.1"/>
    </source>
</evidence>
<gene>
    <name evidence="1" type="ORF">B4U37_08930</name>
</gene>
<sequence length="67" mass="8191">MDTAPRKKKFTTSHVLFVILDYNKREVMFEHYYKFVFLTFILPDIERFCTKKRMALQNKVNDIGRKE</sequence>
<dbReference type="Proteomes" id="UP000195573">
    <property type="component" value="Chromosome"/>
</dbReference>
<accession>A0ABM6KIL3</accession>
<evidence type="ECO:0000313" key="2">
    <source>
        <dbReference type="Proteomes" id="UP000195573"/>
    </source>
</evidence>
<reference evidence="1 2" key="1">
    <citation type="submission" date="2017-04" db="EMBL/GenBank/DDBJ databases">
        <title>Complete Genome Sequence of the Bacillus horikoshii 20a strain from Cuatro Cienegas, Coahuila, Mexico.</title>
        <authorList>
            <person name="Zarza E."/>
            <person name="Alcaraz L.D."/>
            <person name="Aguilar-Salinas B."/>
            <person name="Islas A."/>
            <person name="Olmedo-Alvarez G."/>
        </authorList>
    </citation>
    <scope>NUCLEOTIDE SEQUENCE [LARGE SCALE GENOMIC DNA]</scope>
    <source>
        <strain evidence="1 2">20a</strain>
    </source>
</reference>
<name>A0ABM6KIL3_9BACI</name>
<organism evidence="1 2">
    <name type="scientific">Sutcliffiella horikoshii</name>
    <dbReference type="NCBI Taxonomy" id="79883"/>
    <lineage>
        <taxon>Bacteria</taxon>
        <taxon>Bacillati</taxon>
        <taxon>Bacillota</taxon>
        <taxon>Bacilli</taxon>
        <taxon>Bacillales</taxon>
        <taxon>Bacillaceae</taxon>
        <taxon>Sutcliffiella</taxon>
    </lineage>
</organism>
<keyword evidence="2" id="KW-1185">Reference proteome</keyword>
<dbReference type="EMBL" id="CP020880">
    <property type="protein sequence ID" value="ART76155.1"/>
    <property type="molecule type" value="Genomic_DNA"/>
</dbReference>